<accession>A0A9W9XJR7</accession>
<reference evidence="2" key="1">
    <citation type="submission" date="2022-12" db="EMBL/GenBank/DDBJ databases">
        <authorList>
            <person name="Petersen C."/>
        </authorList>
    </citation>
    <scope>NUCLEOTIDE SEQUENCE</scope>
    <source>
        <strain evidence="2">IBT 29495</strain>
    </source>
</reference>
<reference evidence="2" key="2">
    <citation type="journal article" date="2023" name="IMA Fungus">
        <title>Comparative genomic study of the Penicillium genus elucidates a diverse pangenome and 15 lateral gene transfer events.</title>
        <authorList>
            <person name="Petersen C."/>
            <person name="Sorensen T."/>
            <person name="Nielsen M.R."/>
            <person name="Sondergaard T.E."/>
            <person name="Sorensen J.L."/>
            <person name="Fitzpatrick D.A."/>
            <person name="Frisvad J.C."/>
            <person name="Nielsen K.L."/>
        </authorList>
    </citation>
    <scope>NUCLEOTIDE SEQUENCE</scope>
    <source>
        <strain evidence="2">IBT 29495</strain>
    </source>
</reference>
<proteinExistence type="predicted"/>
<evidence type="ECO:0000256" key="1">
    <source>
        <dbReference type="SAM" id="MobiDB-lite"/>
    </source>
</evidence>
<feature type="compositionally biased region" description="Basic and acidic residues" evidence="1">
    <location>
        <begin position="44"/>
        <end position="53"/>
    </location>
</feature>
<dbReference type="AlphaFoldDB" id="A0A9W9XJR7"/>
<keyword evidence="3" id="KW-1185">Reference proteome</keyword>
<evidence type="ECO:0000313" key="2">
    <source>
        <dbReference type="EMBL" id="KAJ5494292.1"/>
    </source>
</evidence>
<name>A0A9W9XJR7_9EURO</name>
<feature type="compositionally biased region" description="Acidic residues" evidence="1">
    <location>
        <begin position="54"/>
        <end position="63"/>
    </location>
</feature>
<organism evidence="2 3">
    <name type="scientific">Penicillium fimorum</name>
    <dbReference type="NCBI Taxonomy" id="1882269"/>
    <lineage>
        <taxon>Eukaryota</taxon>
        <taxon>Fungi</taxon>
        <taxon>Dikarya</taxon>
        <taxon>Ascomycota</taxon>
        <taxon>Pezizomycotina</taxon>
        <taxon>Eurotiomycetes</taxon>
        <taxon>Eurotiomycetidae</taxon>
        <taxon>Eurotiales</taxon>
        <taxon>Aspergillaceae</taxon>
        <taxon>Penicillium</taxon>
    </lineage>
</organism>
<feature type="region of interest" description="Disordered" evidence="1">
    <location>
        <begin position="30"/>
        <end position="71"/>
    </location>
</feature>
<protein>
    <submittedName>
        <fullName evidence="2">Uncharacterized protein</fullName>
    </submittedName>
</protein>
<evidence type="ECO:0000313" key="3">
    <source>
        <dbReference type="Proteomes" id="UP001149954"/>
    </source>
</evidence>
<dbReference type="Proteomes" id="UP001149954">
    <property type="component" value="Unassembled WGS sequence"/>
</dbReference>
<sequence>MMSVPQTHEDWERLNAKSWELPNYGPGPDFGRGTIYHQDNNEYMENKGPHYDDGFDLEEDGSLEDTKYDRPPLTIRHSLQVQQFP</sequence>
<comment type="caution">
    <text evidence="2">The sequence shown here is derived from an EMBL/GenBank/DDBJ whole genome shotgun (WGS) entry which is preliminary data.</text>
</comment>
<gene>
    <name evidence="2" type="ORF">N7463_010379</name>
</gene>
<dbReference type="EMBL" id="JAPWDS010000006">
    <property type="protein sequence ID" value="KAJ5494292.1"/>
    <property type="molecule type" value="Genomic_DNA"/>
</dbReference>